<keyword evidence="1" id="KW-0812">Transmembrane</keyword>
<evidence type="ECO:0000313" key="2">
    <source>
        <dbReference type="EMBL" id="TXG78704.1"/>
    </source>
</evidence>
<sequence>MSQYISIVIHCIVIFLVILGGWYELQEATNLVSAWIWIVSIIYIAFSAPVTPTNDCEVDFNAGLSMSLFGISILLVFSVGWFWTGVVYMLMWIMLFGRVIQYKLDVK</sequence>
<organism evidence="2 3">
    <name type="scientific">Candidatus Dojkabacteria bacterium</name>
    <dbReference type="NCBI Taxonomy" id="2099670"/>
    <lineage>
        <taxon>Bacteria</taxon>
        <taxon>Candidatus Dojkabacteria</taxon>
    </lineage>
</organism>
<protein>
    <submittedName>
        <fullName evidence="2">Uncharacterized protein</fullName>
    </submittedName>
</protein>
<reference evidence="2 3" key="1">
    <citation type="submission" date="2018-09" db="EMBL/GenBank/DDBJ databases">
        <title>Metagenome Assembled Genomes from an Advanced Water Purification Facility.</title>
        <authorList>
            <person name="Stamps B.W."/>
            <person name="Spear J.R."/>
        </authorList>
    </citation>
    <scope>NUCLEOTIDE SEQUENCE [LARGE SCALE GENOMIC DNA]</scope>
    <source>
        <strain evidence="2">Bin_63_2</strain>
    </source>
</reference>
<feature type="transmembrane region" description="Helical" evidence="1">
    <location>
        <begin position="6"/>
        <end position="23"/>
    </location>
</feature>
<gene>
    <name evidence="2" type="ORF">E6Q11_00515</name>
</gene>
<feature type="transmembrane region" description="Helical" evidence="1">
    <location>
        <begin position="30"/>
        <end position="48"/>
    </location>
</feature>
<evidence type="ECO:0000256" key="1">
    <source>
        <dbReference type="SAM" id="Phobius"/>
    </source>
</evidence>
<accession>A0A5C7JCA2</accession>
<dbReference type="AlphaFoldDB" id="A0A5C7JCA2"/>
<evidence type="ECO:0000313" key="3">
    <source>
        <dbReference type="Proteomes" id="UP000321026"/>
    </source>
</evidence>
<keyword evidence="1" id="KW-0472">Membrane</keyword>
<name>A0A5C7JCA2_9BACT</name>
<keyword evidence="1" id="KW-1133">Transmembrane helix</keyword>
<dbReference type="EMBL" id="SSDS01000008">
    <property type="protein sequence ID" value="TXG78704.1"/>
    <property type="molecule type" value="Genomic_DNA"/>
</dbReference>
<proteinExistence type="predicted"/>
<dbReference type="Proteomes" id="UP000321026">
    <property type="component" value="Unassembled WGS sequence"/>
</dbReference>
<feature type="transmembrane region" description="Helical" evidence="1">
    <location>
        <begin position="68"/>
        <end position="97"/>
    </location>
</feature>
<comment type="caution">
    <text evidence="2">The sequence shown here is derived from an EMBL/GenBank/DDBJ whole genome shotgun (WGS) entry which is preliminary data.</text>
</comment>